<proteinExistence type="predicted"/>
<keyword evidence="2" id="KW-1133">Transmembrane helix</keyword>
<dbReference type="VEuPathDB" id="FungiDB:ASPCADRAFT_207311"/>
<dbReference type="OMA" id="WRKGGYQ"/>
<evidence type="ECO:0000313" key="4">
    <source>
        <dbReference type="Proteomes" id="UP000188318"/>
    </source>
</evidence>
<feature type="transmembrane region" description="Helical" evidence="2">
    <location>
        <begin position="199"/>
        <end position="218"/>
    </location>
</feature>
<organism evidence="3 4">
    <name type="scientific">Aspergillus carbonarius (strain ITEM 5010)</name>
    <dbReference type="NCBI Taxonomy" id="602072"/>
    <lineage>
        <taxon>Eukaryota</taxon>
        <taxon>Fungi</taxon>
        <taxon>Dikarya</taxon>
        <taxon>Ascomycota</taxon>
        <taxon>Pezizomycotina</taxon>
        <taxon>Eurotiomycetes</taxon>
        <taxon>Eurotiomycetidae</taxon>
        <taxon>Eurotiales</taxon>
        <taxon>Aspergillaceae</taxon>
        <taxon>Aspergillus</taxon>
        <taxon>Aspergillus subgen. Circumdati</taxon>
    </lineage>
</organism>
<evidence type="ECO:0008006" key="5">
    <source>
        <dbReference type="Google" id="ProtNLM"/>
    </source>
</evidence>
<keyword evidence="2" id="KW-0812">Transmembrane</keyword>
<dbReference type="Gene3D" id="1.20.120.1630">
    <property type="match status" value="1"/>
</dbReference>
<dbReference type="GO" id="GO:0016020">
    <property type="term" value="C:membrane"/>
    <property type="evidence" value="ECO:0007669"/>
    <property type="project" value="TreeGrafter"/>
</dbReference>
<feature type="transmembrane region" description="Helical" evidence="2">
    <location>
        <begin position="57"/>
        <end position="75"/>
    </location>
</feature>
<feature type="transmembrane region" description="Helical" evidence="2">
    <location>
        <begin position="157"/>
        <end position="179"/>
    </location>
</feature>
<name>A0A1R3RNB0_ASPC5</name>
<accession>A0A1R3RNB0</accession>
<dbReference type="InterPro" id="IPR010721">
    <property type="entry name" value="UstE-like"/>
</dbReference>
<reference evidence="4" key="1">
    <citation type="journal article" date="2017" name="Genome Biol.">
        <title>Comparative genomics reveals high biological diversity and specific adaptations in the industrially and medically important fungal genus Aspergillus.</title>
        <authorList>
            <person name="de Vries R.P."/>
            <person name="Riley R."/>
            <person name="Wiebenga A."/>
            <person name="Aguilar-Osorio G."/>
            <person name="Amillis S."/>
            <person name="Uchima C.A."/>
            <person name="Anderluh G."/>
            <person name="Asadollahi M."/>
            <person name="Askin M."/>
            <person name="Barry K."/>
            <person name="Battaglia E."/>
            <person name="Bayram O."/>
            <person name="Benocci T."/>
            <person name="Braus-Stromeyer S.A."/>
            <person name="Caldana C."/>
            <person name="Canovas D."/>
            <person name="Cerqueira G.C."/>
            <person name="Chen F."/>
            <person name="Chen W."/>
            <person name="Choi C."/>
            <person name="Clum A."/>
            <person name="Dos Santos R.A."/>
            <person name="Damasio A.R."/>
            <person name="Diallinas G."/>
            <person name="Emri T."/>
            <person name="Fekete E."/>
            <person name="Flipphi M."/>
            <person name="Freyberg S."/>
            <person name="Gallo A."/>
            <person name="Gournas C."/>
            <person name="Habgood R."/>
            <person name="Hainaut M."/>
            <person name="Harispe M.L."/>
            <person name="Henrissat B."/>
            <person name="Hilden K.S."/>
            <person name="Hope R."/>
            <person name="Hossain A."/>
            <person name="Karabika E."/>
            <person name="Karaffa L."/>
            <person name="Karanyi Z."/>
            <person name="Krasevec N."/>
            <person name="Kuo A."/>
            <person name="Kusch H."/>
            <person name="LaButti K."/>
            <person name="Lagendijk E.L."/>
            <person name="Lapidus A."/>
            <person name="Levasseur A."/>
            <person name="Lindquist E."/>
            <person name="Lipzen A."/>
            <person name="Logrieco A.F."/>
            <person name="MacCabe A."/>
            <person name="Maekelae M.R."/>
            <person name="Malavazi I."/>
            <person name="Melin P."/>
            <person name="Meyer V."/>
            <person name="Mielnichuk N."/>
            <person name="Miskei M."/>
            <person name="Molnar A.P."/>
            <person name="Mule G."/>
            <person name="Ngan C.Y."/>
            <person name="Orejas M."/>
            <person name="Orosz E."/>
            <person name="Ouedraogo J.P."/>
            <person name="Overkamp K.M."/>
            <person name="Park H.-S."/>
            <person name="Perrone G."/>
            <person name="Piumi F."/>
            <person name="Punt P.J."/>
            <person name="Ram A.F."/>
            <person name="Ramon A."/>
            <person name="Rauscher S."/>
            <person name="Record E."/>
            <person name="Riano-Pachon D.M."/>
            <person name="Robert V."/>
            <person name="Roehrig J."/>
            <person name="Ruller R."/>
            <person name="Salamov A."/>
            <person name="Salih N.S."/>
            <person name="Samson R.A."/>
            <person name="Sandor E."/>
            <person name="Sanguinetti M."/>
            <person name="Schuetze T."/>
            <person name="Sepcic K."/>
            <person name="Shelest E."/>
            <person name="Sherlock G."/>
            <person name="Sophianopoulou V."/>
            <person name="Squina F.M."/>
            <person name="Sun H."/>
            <person name="Susca A."/>
            <person name="Todd R.B."/>
            <person name="Tsang A."/>
            <person name="Unkles S.E."/>
            <person name="van de Wiele N."/>
            <person name="van Rossen-Uffink D."/>
            <person name="Oliveira J.V."/>
            <person name="Vesth T.C."/>
            <person name="Visser J."/>
            <person name="Yu J.-H."/>
            <person name="Zhou M."/>
            <person name="Andersen M.R."/>
            <person name="Archer D.B."/>
            <person name="Baker S.E."/>
            <person name="Benoit I."/>
            <person name="Brakhage A.A."/>
            <person name="Braus G.H."/>
            <person name="Fischer R."/>
            <person name="Frisvad J.C."/>
            <person name="Goldman G.H."/>
            <person name="Houbraken J."/>
            <person name="Oakley B."/>
            <person name="Pocsi I."/>
            <person name="Scazzocchio C."/>
            <person name="Seiboth B."/>
            <person name="vanKuyk P.A."/>
            <person name="Wortman J."/>
            <person name="Dyer P.S."/>
            <person name="Grigoriev I.V."/>
        </authorList>
    </citation>
    <scope>NUCLEOTIDE SEQUENCE [LARGE SCALE GENOMIC DNA]</scope>
    <source>
        <strain evidence="4">ITEM 5010</strain>
    </source>
</reference>
<keyword evidence="4" id="KW-1185">Reference proteome</keyword>
<protein>
    <recommendedName>
        <fullName evidence="5">Steroid 5-alpha reductase C-terminal domain-containing protein</fullName>
    </recommendedName>
</protein>
<gene>
    <name evidence="3" type="ORF">ASPCADRAFT_207311</name>
</gene>
<evidence type="ECO:0000256" key="2">
    <source>
        <dbReference type="SAM" id="Phobius"/>
    </source>
</evidence>
<dbReference type="PANTHER" id="PTHR32251">
    <property type="entry name" value="3-OXO-5-ALPHA-STEROID 4-DEHYDROGENASE"/>
    <property type="match status" value="1"/>
</dbReference>
<evidence type="ECO:0000256" key="1">
    <source>
        <dbReference type="SAM" id="MobiDB-lite"/>
    </source>
</evidence>
<dbReference type="AlphaFoldDB" id="A0A1R3RNB0"/>
<sequence length="373" mass="43312">MALPLPDVKSVADCASFGHTVLPFLSQITALPERLQLAAAAKDVDILKDIYLSTNPFITALGFSLFLSVLFLIASEFNRNYSQVDRFWSILPSVYNVHFAVWARLSGLRTQSLDTIAVITLIWSVRLTFNYWRRGGYSIGSEDYRWQIVRSKVNNRFVFFLFNILFISLAQSLLLLFITAPTYNFLLLSRLSDQKSFELPDLIFSRIAFFFIIIEYFADQQQWNFQTAKHNYQKTARIPDQYKGQFDPEDLERGFVVSGLWSLSRHPNFLSEQLIWLTLYLWNCYRTESYVQWTGIGVLGYLLIFQGSTRLTESISASKYPEYREYQARVGRFVPRLSIKPKYKRSGKKKARQTVTETDNGEQIVQEADKKSQ</sequence>
<dbReference type="EMBL" id="KV907499">
    <property type="protein sequence ID" value="OOF95972.1"/>
    <property type="molecule type" value="Genomic_DNA"/>
</dbReference>
<keyword evidence="2" id="KW-0472">Membrane</keyword>
<feature type="region of interest" description="Disordered" evidence="1">
    <location>
        <begin position="344"/>
        <end position="373"/>
    </location>
</feature>
<feature type="compositionally biased region" description="Polar residues" evidence="1">
    <location>
        <begin position="353"/>
        <end position="363"/>
    </location>
</feature>
<dbReference type="PANTHER" id="PTHR32251:SF23">
    <property type="entry name" value="3-OXO-5-ALPHA-STEROID 4-DEHYDROGENASE (DUF1295)"/>
    <property type="match status" value="1"/>
</dbReference>
<dbReference type="Proteomes" id="UP000188318">
    <property type="component" value="Unassembled WGS sequence"/>
</dbReference>
<evidence type="ECO:0000313" key="3">
    <source>
        <dbReference type="EMBL" id="OOF95972.1"/>
    </source>
</evidence>
<dbReference type="Pfam" id="PF06966">
    <property type="entry name" value="DUF1295"/>
    <property type="match status" value="1"/>
</dbReference>
<dbReference type="OrthoDB" id="201504at2759"/>